<dbReference type="PROSITE" id="PS51186">
    <property type="entry name" value="GNAT"/>
    <property type="match status" value="1"/>
</dbReference>
<dbReference type="InterPro" id="IPR000182">
    <property type="entry name" value="GNAT_dom"/>
</dbReference>
<accession>A0AA96EZ42</accession>
<dbReference type="PANTHER" id="PTHR43610:SF1">
    <property type="entry name" value="N-ACETYLTRANSFERASE DOMAIN-CONTAINING PROTEIN"/>
    <property type="match status" value="1"/>
</dbReference>
<dbReference type="GO" id="GO:0016747">
    <property type="term" value="F:acyltransferase activity, transferring groups other than amino-acyl groups"/>
    <property type="evidence" value="ECO:0007669"/>
    <property type="project" value="InterPro"/>
</dbReference>
<dbReference type="Pfam" id="PF13302">
    <property type="entry name" value="Acetyltransf_3"/>
    <property type="match status" value="1"/>
</dbReference>
<protein>
    <submittedName>
        <fullName evidence="2">GNAT family N-acetyltransferase</fullName>
    </submittedName>
</protein>
<dbReference type="Gene3D" id="3.40.630.30">
    <property type="match status" value="1"/>
</dbReference>
<dbReference type="AlphaFoldDB" id="A0AA96EZ42"/>
<evidence type="ECO:0000313" key="4">
    <source>
        <dbReference type="Proteomes" id="UP001304515"/>
    </source>
</evidence>
<gene>
    <name evidence="3" type="ORF">RN605_09550</name>
    <name evidence="2" type="ORF">RN608_02380</name>
</gene>
<dbReference type="RefSeq" id="WP_313324430.1">
    <property type="nucleotide sequence ID" value="NZ_CP134878.1"/>
</dbReference>
<dbReference type="PANTHER" id="PTHR43610">
    <property type="entry name" value="BLL6696 PROTEIN"/>
    <property type="match status" value="1"/>
</dbReference>
<dbReference type="EMBL" id="CP134878">
    <property type="protein sequence ID" value="WNM19540.1"/>
    <property type="molecule type" value="Genomic_DNA"/>
</dbReference>
<organism evidence="2">
    <name type="scientific">Flavobacterium capsici</name>
    <dbReference type="NCBI Taxonomy" id="3075618"/>
    <lineage>
        <taxon>Bacteria</taxon>
        <taxon>Pseudomonadati</taxon>
        <taxon>Bacteroidota</taxon>
        <taxon>Flavobacteriia</taxon>
        <taxon>Flavobacteriales</taxon>
        <taxon>Flavobacteriaceae</taxon>
        <taxon>Flavobacterium</taxon>
    </lineage>
</organism>
<keyword evidence="4" id="KW-1185">Reference proteome</keyword>
<dbReference type="InterPro" id="IPR016181">
    <property type="entry name" value="Acyl_CoA_acyltransferase"/>
</dbReference>
<dbReference type="SUPFAM" id="SSF55729">
    <property type="entry name" value="Acyl-CoA N-acyltransferases (Nat)"/>
    <property type="match status" value="1"/>
</dbReference>
<reference evidence="2 4" key="1">
    <citation type="submission" date="2023-09" db="EMBL/GenBank/DDBJ databases">
        <title>Flavobacterium sp. a novel bacteria isolate from Pepper rhizosphere.</title>
        <authorList>
            <person name="Peng Y."/>
            <person name="Lee J."/>
        </authorList>
    </citation>
    <scope>NUCLEOTIDE SEQUENCE</scope>
    <source>
        <strain evidence="2">PMR2A8</strain>
        <strain evidence="3 4">PMTSA4</strain>
    </source>
</reference>
<evidence type="ECO:0000313" key="2">
    <source>
        <dbReference type="EMBL" id="WNM19540.1"/>
    </source>
</evidence>
<feature type="domain" description="N-acetyltransferase" evidence="1">
    <location>
        <begin position="15"/>
        <end position="172"/>
    </location>
</feature>
<dbReference type="Proteomes" id="UP001304515">
    <property type="component" value="Chromosome"/>
</dbReference>
<evidence type="ECO:0000313" key="3">
    <source>
        <dbReference type="EMBL" id="WNM20929.1"/>
    </source>
</evidence>
<dbReference type="EMBL" id="CP134890">
    <property type="protein sequence ID" value="WNM20929.1"/>
    <property type="molecule type" value="Genomic_DNA"/>
</dbReference>
<evidence type="ECO:0000259" key="1">
    <source>
        <dbReference type="PROSITE" id="PS51186"/>
    </source>
</evidence>
<accession>A0AA96EYY0</accession>
<name>A0AA96EZ42_9FLAO</name>
<dbReference type="KEGG" id="fcj:RN605_09550"/>
<proteinExistence type="predicted"/>
<sequence length="172" mass="20314">MQLDWQPKNLQNEIIQLIPLKENHFEELYEVANDKLLWEQHPNKLRYKRDVFQNFFDGAILSKGAFLVIDKNTNKVVGSSRFYDYDEKNKTVLIGYTFIGRKFWGKGYNLALKKIMIDYAFQFVEKIHFHIGATNFRSQKAIEKIGAKKIAELEVAYHGEDSKLNFIYEILK</sequence>